<dbReference type="GO" id="GO:0032259">
    <property type="term" value="P:methylation"/>
    <property type="evidence" value="ECO:0007669"/>
    <property type="project" value="UniProtKB-KW"/>
</dbReference>
<dbReference type="EMBL" id="VXIV02002559">
    <property type="protein sequence ID" value="KAF6024566.1"/>
    <property type="molecule type" value="Genomic_DNA"/>
</dbReference>
<accession>A0A7J7JG07</accession>
<dbReference type="PANTHER" id="PTHR10259">
    <property type="entry name" value="THIOPURINE S-METHYLTRANSFERASE"/>
    <property type="match status" value="1"/>
</dbReference>
<dbReference type="AlphaFoldDB" id="A0A7J7JG07"/>
<dbReference type="FunFam" id="3.40.50.150:FF:000101">
    <property type="entry name" value="Thiopurine S-methyltransferase"/>
    <property type="match status" value="1"/>
</dbReference>
<keyword evidence="8" id="KW-0949">S-adenosyl-L-methionine</keyword>
<evidence type="ECO:0000313" key="10">
    <source>
        <dbReference type="Proteomes" id="UP000593567"/>
    </source>
</evidence>
<evidence type="ECO:0000256" key="2">
    <source>
        <dbReference type="ARBA" id="ARBA00004496"/>
    </source>
</evidence>
<dbReference type="InterPro" id="IPR029063">
    <property type="entry name" value="SAM-dependent_MTases_sf"/>
</dbReference>
<proteinExistence type="inferred from homology"/>
<dbReference type="PROSITE" id="PS51585">
    <property type="entry name" value="SAM_MT_TPMT"/>
    <property type="match status" value="1"/>
</dbReference>
<comment type="caution">
    <text evidence="9">The sequence shown here is derived from an EMBL/GenBank/DDBJ whole genome shotgun (WGS) entry which is preliminary data.</text>
</comment>
<dbReference type="Pfam" id="PF05724">
    <property type="entry name" value="TPMT"/>
    <property type="match status" value="1"/>
</dbReference>
<dbReference type="GO" id="GO:0008119">
    <property type="term" value="F:thiopurine S-methyltransferase activity"/>
    <property type="evidence" value="ECO:0007669"/>
    <property type="project" value="UniProtKB-EC"/>
</dbReference>
<evidence type="ECO:0000256" key="1">
    <source>
        <dbReference type="ARBA" id="ARBA00000903"/>
    </source>
</evidence>
<dbReference type="Proteomes" id="UP000593567">
    <property type="component" value="Unassembled WGS sequence"/>
</dbReference>
<evidence type="ECO:0000256" key="8">
    <source>
        <dbReference type="ARBA" id="ARBA00022691"/>
    </source>
</evidence>
<keyword evidence="5" id="KW-0963">Cytoplasm</keyword>
<sequence length="255" mass="29382">MVGKMAATSSPKEPSADDNTLTLDYWAERWESGSSGWHEADGCQLLWKHFKQLFKDNFPTKSAEDIRVFVPLCGKAKDMYMFYKLGFTVVGIEYAAQPIREFFEENGISVTEKKADSPFTTSQDGRLILGQGDLFNFLPNSGNAYELPFPCYDIVWDRGSFEAINDELRQKYADHMWKILAKDFLYIIQACFYDRREYKGPPLSASQSDLENYFGKDVCVSEIDETDMMVGSREEFWKGQGLTKLFAKLYVMKRH</sequence>
<protein>
    <recommendedName>
        <fullName evidence="4">thiopurine S-methyltransferase</fullName>
        <ecNumber evidence="4">2.1.1.67</ecNumber>
    </recommendedName>
</protein>
<keyword evidence="10" id="KW-1185">Reference proteome</keyword>
<evidence type="ECO:0000256" key="5">
    <source>
        <dbReference type="ARBA" id="ARBA00022490"/>
    </source>
</evidence>
<comment type="similarity">
    <text evidence="3">Belongs to the class I-like SAM-binding methyltransferase superfamily. TPMT family.</text>
</comment>
<keyword evidence="6" id="KW-0489">Methyltransferase</keyword>
<gene>
    <name evidence="9" type="ORF">EB796_017126</name>
</gene>
<name>A0A7J7JG07_BUGNE</name>
<dbReference type="GO" id="GO:0005737">
    <property type="term" value="C:cytoplasm"/>
    <property type="evidence" value="ECO:0007669"/>
    <property type="project" value="UniProtKB-SubCell"/>
</dbReference>
<comment type="catalytic activity">
    <reaction evidence="1">
        <text>S-adenosyl-L-methionine + a thiopurine = S-adenosyl-L-homocysteine + a thiopurine S-methylether.</text>
        <dbReference type="EC" id="2.1.1.67"/>
    </reaction>
</comment>
<dbReference type="OrthoDB" id="276151at2759"/>
<evidence type="ECO:0000313" key="9">
    <source>
        <dbReference type="EMBL" id="KAF6024566.1"/>
    </source>
</evidence>
<evidence type="ECO:0000256" key="3">
    <source>
        <dbReference type="ARBA" id="ARBA00008145"/>
    </source>
</evidence>
<dbReference type="SUPFAM" id="SSF53335">
    <property type="entry name" value="S-adenosyl-L-methionine-dependent methyltransferases"/>
    <property type="match status" value="1"/>
</dbReference>
<evidence type="ECO:0000256" key="4">
    <source>
        <dbReference type="ARBA" id="ARBA00011905"/>
    </source>
</evidence>
<evidence type="ECO:0000256" key="7">
    <source>
        <dbReference type="ARBA" id="ARBA00022679"/>
    </source>
</evidence>
<dbReference type="Gene3D" id="3.40.50.150">
    <property type="entry name" value="Vaccinia Virus protein VP39"/>
    <property type="match status" value="1"/>
</dbReference>
<dbReference type="PANTHER" id="PTHR10259:SF11">
    <property type="entry name" value="THIOPURINE S-METHYLTRANSFERASE"/>
    <property type="match status" value="1"/>
</dbReference>
<keyword evidence="7" id="KW-0808">Transferase</keyword>
<comment type="subcellular location">
    <subcellularLocation>
        <location evidence="2">Cytoplasm</location>
    </subcellularLocation>
</comment>
<reference evidence="9" key="1">
    <citation type="submission" date="2020-06" db="EMBL/GenBank/DDBJ databases">
        <title>Draft genome of Bugula neritina, a colonial animal packing powerful symbionts and potential medicines.</title>
        <authorList>
            <person name="Rayko M."/>
        </authorList>
    </citation>
    <scope>NUCLEOTIDE SEQUENCE [LARGE SCALE GENOMIC DNA]</scope>
    <source>
        <strain evidence="9">Kwan_BN1</strain>
    </source>
</reference>
<dbReference type="EC" id="2.1.1.67" evidence="4"/>
<organism evidence="9 10">
    <name type="scientific">Bugula neritina</name>
    <name type="common">Brown bryozoan</name>
    <name type="synonym">Sertularia neritina</name>
    <dbReference type="NCBI Taxonomy" id="10212"/>
    <lineage>
        <taxon>Eukaryota</taxon>
        <taxon>Metazoa</taxon>
        <taxon>Spiralia</taxon>
        <taxon>Lophotrochozoa</taxon>
        <taxon>Bryozoa</taxon>
        <taxon>Gymnolaemata</taxon>
        <taxon>Cheilostomatida</taxon>
        <taxon>Flustrina</taxon>
        <taxon>Buguloidea</taxon>
        <taxon>Bugulidae</taxon>
        <taxon>Bugula</taxon>
    </lineage>
</organism>
<evidence type="ECO:0000256" key="6">
    <source>
        <dbReference type="ARBA" id="ARBA00022603"/>
    </source>
</evidence>
<dbReference type="InterPro" id="IPR008854">
    <property type="entry name" value="TPMT"/>
</dbReference>